<organism evidence="2">
    <name type="scientific">Harpegnathos saltator</name>
    <name type="common">Jerdon's jumping ant</name>
    <dbReference type="NCBI Taxonomy" id="610380"/>
    <lineage>
        <taxon>Eukaryota</taxon>
        <taxon>Metazoa</taxon>
        <taxon>Ecdysozoa</taxon>
        <taxon>Arthropoda</taxon>
        <taxon>Hexapoda</taxon>
        <taxon>Insecta</taxon>
        <taxon>Pterygota</taxon>
        <taxon>Neoptera</taxon>
        <taxon>Endopterygota</taxon>
        <taxon>Hymenoptera</taxon>
        <taxon>Apocrita</taxon>
        <taxon>Aculeata</taxon>
        <taxon>Formicoidea</taxon>
        <taxon>Formicidae</taxon>
        <taxon>Ponerinae</taxon>
        <taxon>Ponerini</taxon>
        <taxon>Harpegnathos</taxon>
    </lineage>
</organism>
<sequence length="133" mass="14689">MENELSRDELLSRCNGGFTQNSNESFNATVWSMAPKSTSSGKHILNTAVYISVGIYNDGLSTIMMLMQNLGMTIGPNCYNFCVETDERRIDFSERSLSDAAKKARISLKASRKEEEEANIDLDGQMYGAGIAD</sequence>
<dbReference type="OrthoDB" id="10037961at2759"/>
<proteinExistence type="predicted"/>
<dbReference type="EMBL" id="GL446872">
    <property type="protein sequence ID" value="EFN87160.1"/>
    <property type="molecule type" value="Genomic_DNA"/>
</dbReference>
<evidence type="ECO:0000313" key="1">
    <source>
        <dbReference type="EMBL" id="EFN87160.1"/>
    </source>
</evidence>
<reference evidence="1 2" key="1">
    <citation type="journal article" date="2010" name="Science">
        <title>Genomic comparison of the ants Camponotus floridanus and Harpegnathos saltator.</title>
        <authorList>
            <person name="Bonasio R."/>
            <person name="Zhang G."/>
            <person name="Ye C."/>
            <person name="Mutti N.S."/>
            <person name="Fang X."/>
            <person name="Qin N."/>
            <person name="Donahue G."/>
            <person name="Yang P."/>
            <person name="Li Q."/>
            <person name="Li C."/>
            <person name="Zhang P."/>
            <person name="Huang Z."/>
            <person name="Berger S.L."/>
            <person name="Reinberg D."/>
            <person name="Wang J."/>
            <person name="Liebig J."/>
        </authorList>
    </citation>
    <scope>NUCLEOTIDE SEQUENCE [LARGE SCALE GENOMIC DNA]</scope>
    <source>
        <strain evidence="1 2">R22 G/1</strain>
    </source>
</reference>
<dbReference type="InParanoid" id="E2BAW9"/>
<name>E2BAW9_HARSA</name>
<evidence type="ECO:0000313" key="2">
    <source>
        <dbReference type="Proteomes" id="UP000008237"/>
    </source>
</evidence>
<accession>E2BAW9</accession>
<dbReference type="AlphaFoldDB" id="E2BAW9"/>
<keyword evidence="2" id="KW-1185">Reference proteome</keyword>
<dbReference type="OMA" id="STIMMLM"/>
<gene>
    <name evidence="1" type="ORF">EAI_03422</name>
</gene>
<dbReference type="Proteomes" id="UP000008237">
    <property type="component" value="Unassembled WGS sequence"/>
</dbReference>
<protein>
    <submittedName>
        <fullName evidence="1">Uncharacterized protein</fullName>
    </submittedName>
</protein>